<keyword evidence="2" id="KW-1185">Reference proteome</keyword>
<evidence type="ECO:0000313" key="2">
    <source>
        <dbReference type="Proteomes" id="UP000285060"/>
    </source>
</evidence>
<dbReference type="AlphaFoldDB" id="A0A418ARR3"/>
<name>A0A418ARR3_9STRA</name>
<dbReference type="VEuPathDB" id="FungiDB:H310_14575"/>
<accession>A0A418ARR3</accession>
<dbReference type="EMBL" id="QUSY01000702">
    <property type="protein sequence ID" value="RHY27804.1"/>
    <property type="molecule type" value="Genomic_DNA"/>
</dbReference>
<sequence>LGPTIVDNIVEGVSNVIDANFVKYDQGLNKKIDQVLAQLERLEKYVAPNVIFSPAPLAMPKVSAPTSQPTNSAVYLEAVQQLERGEIRTLVKTNSRRMSMGML</sequence>
<evidence type="ECO:0000313" key="1">
    <source>
        <dbReference type="EMBL" id="RHY27804.1"/>
    </source>
</evidence>
<organism evidence="1 2">
    <name type="scientific">Aphanomyces invadans</name>
    <dbReference type="NCBI Taxonomy" id="157072"/>
    <lineage>
        <taxon>Eukaryota</taxon>
        <taxon>Sar</taxon>
        <taxon>Stramenopiles</taxon>
        <taxon>Oomycota</taxon>
        <taxon>Saprolegniomycetes</taxon>
        <taxon>Saprolegniales</taxon>
        <taxon>Verrucalvaceae</taxon>
        <taxon>Aphanomyces</taxon>
    </lineage>
</organism>
<protein>
    <submittedName>
        <fullName evidence="1">Uncharacterized protein</fullName>
    </submittedName>
</protein>
<reference evidence="1 2" key="1">
    <citation type="submission" date="2018-08" db="EMBL/GenBank/DDBJ databases">
        <title>Aphanomyces genome sequencing and annotation.</title>
        <authorList>
            <person name="Minardi D."/>
            <person name="Oidtmann B."/>
            <person name="Van Der Giezen M."/>
            <person name="Studholme D.J."/>
        </authorList>
    </citation>
    <scope>NUCLEOTIDE SEQUENCE [LARGE SCALE GENOMIC DNA]</scope>
    <source>
        <strain evidence="1 2">NJM0002</strain>
    </source>
</reference>
<comment type="caution">
    <text evidence="1">The sequence shown here is derived from an EMBL/GenBank/DDBJ whole genome shotgun (WGS) entry which is preliminary data.</text>
</comment>
<gene>
    <name evidence="1" type="ORF">DYB32_006524</name>
</gene>
<feature type="non-terminal residue" evidence="1">
    <location>
        <position position="1"/>
    </location>
</feature>
<proteinExistence type="predicted"/>
<dbReference type="Proteomes" id="UP000285060">
    <property type="component" value="Unassembled WGS sequence"/>
</dbReference>